<dbReference type="PANTHER" id="PTHR43594">
    <property type="entry name" value="QUERCETIN 2,3-DIOXYGENASE"/>
    <property type="match status" value="1"/>
</dbReference>
<dbReference type="SUPFAM" id="SSF51182">
    <property type="entry name" value="RmlC-like cupins"/>
    <property type="match status" value="1"/>
</dbReference>
<feature type="binding site" evidence="2">
    <location>
        <position position="67"/>
    </location>
    <ligand>
        <name>Fe cation</name>
        <dbReference type="ChEBI" id="CHEBI:24875"/>
    </ligand>
</feature>
<feature type="domain" description="Pirin N-terminal" evidence="4">
    <location>
        <begin position="24"/>
        <end position="131"/>
    </location>
</feature>
<dbReference type="STRING" id="45607.A0A2T0FPJ9"/>
<reference evidence="6 7" key="1">
    <citation type="submission" date="2017-04" db="EMBL/GenBank/DDBJ databases">
        <title>Genome sequencing of [Candida] sorbophila.</title>
        <authorList>
            <person name="Ahn J.O."/>
        </authorList>
    </citation>
    <scope>NUCLEOTIDE SEQUENCE [LARGE SCALE GENOMIC DNA]</scope>
    <source>
        <strain evidence="6 7">DS02</strain>
    </source>
</reference>
<dbReference type="Pfam" id="PF02678">
    <property type="entry name" value="Pirin"/>
    <property type="match status" value="1"/>
</dbReference>
<evidence type="ECO:0000313" key="7">
    <source>
        <dbReference type="Proteomes" id="UP000238350"/>
    </source>
</evidence>
<dbReference type="EMBL" id="NDIQ01000022">
    <property type="protein sequence ID" value="PRT56920.1"/>
    <property type="molecule type" value="Genomic_DNA"/>
</dbReference>
<organism evidence="6 7">
    <name type="scientific">Wickerhamiella sorbophila</name>
    <dbReference type="NCBI Taxonomy" id="45607"/>
    <lineage>
        <taxon>Eukaryota</taxon>
        <taxon>Fungi</taxon>
        <taxon>Dikarya</taxon>
        <taxon>Ascomycota</taxon>
        <taxon>Saccharomycotina</taxon>
        <taxon>Dipodascomycetes</taxon>
        <taxon>Dipodascales</taxon>
        <taxon>Trichomonascaceae</taxon>
        <taxon>Wickerhamiella</taxon>
    </lineage>
</organism>
<comment type="similarity">
    <text evidence="1 3">Belongs to the pirin family.</text>
</comment>
<dbReference type="GeneID" id="36518288"/>
<dbReference type="Proteomes" id="UP000238350">
    <property type="component" value="Unassembled WGS sequence"/>
</dbReference>
<evidence type="ECO:0000259" key="5">
    <source>
        <dbReference type="Pfam" id="PF05726"/>
    </source>
</evidence>
<dbReference type="InterPro" id="IPR003829">
    <property type="entry name" value="Pirin_N_dom"/>
</dbReference>
<accession>A0A2T0FPJ9</accession>
<keyword evidence="2" id="KW-0479">Metal-binding</keyword>
<gene>
    <name evidence="6" type="ORF">B9G98_04540</name>
</gene>
<dbReference type="PANTHER" id="PTHR43594:SF1">
    <property type="entry name" value="QUERCETIN 2,3-DIOXYGENASE PA2418-RELATED"/>
    <property type="match status" value="1"/>
</dbReference>
<dbReference type="InterPro" id="IPR011051">
    <property type="entry name" value="RmlC_Cupin_sf"/>
</dbReference>
<evidence type="ECO:0000256" key="3">
    <source>
        <dbReference type="RuleBase" id="RU003457"/>
    </source>
</evidence>
<dbReference type="InterPro" id="IPR053186">
    <property type="entry name" value="QDO-related"/>
</dbReference>
<evidence type="ECO:0000259" key="4">
    <source>
        <dbReference type="Pfam" id="PF02678"/>
    </source>
</evidence>
<keyword evidence="7" id="KW-1185">Reference proteome</keyword>
<comment type="caution">
    <text evidence="6">The sequence shown here is derived from an EMBL/GenBank/DDBJ whole genome shotgun (WGS) entry which is preliminary data.</text>
</comment>
<sequence>MKSSLKPVLQVVSDAKRFWVGNGFKVAGMINYNKVGKHLNPFLVLDYNAPMAFEPEPSPKGIKFHPHRGIETVTISYDGGVTHCDSTGHSGTITKGGVQWMTSGSGILHEERHSDEFAKTGGPFEMVQMWINLPKAQKFTDPKYQVVQAPALPKVCISDKSSLRIIAGQYQGFSSPISTFTPMNIWDLDLAAKETFEVDMPEKYSAGILVRRGRINANGTEAEKENLVIFERDGTALKIESPVASKSLLFFGQAIEEPFVGKGPFVMNTEDELAQAFKDYKSGKFGPVPGPSVLDNVF</sequence>
<name>A0A2T0FPJ9_9ASCO</name>
<feature type="binding site" evidence="2">
    <location>
        <position position="109"/>
    </location>
    <ligand>
        <name>Fe cation</name>
        <dbReference type="ChEBI" id="CHEBI:24875"/>
    </ligand>
</feature>
<comment type="cofactor">
    <cofactor evidence="2">
        <name>Fe cation</name>
        <dbReference type="ChEBI" id="CHEBI:24875"/>
    </cofactor>
    <text evidence="2">Binds 1 Fe cation per subunit.</text>
</comment>
<dbReference type="Pfam" id="PF05726">
    <property type="entry name" value="Pirin_C"/>
    <property type="match status" value="1"/>
</dbReference>
<evidence type="ECO:0000256" key="1">
    <source>
        <dbReference type="ARBA" id="ARBA00008416"/>
    </source>
</evidence>
<evidence type="ECO:0008006" key="8">
    <source>
        <dbReference type="Google" id="ProtNLM"/>
    </source>
</evidence>
<dbReference type="InterPro" id="IPR012093">
    <property type="entry name" value="Pirin"/>
</dbReference>
<dbReference type="InterPro" id="IPR014710">
    <property type="entry name" value="RmlC-like_jellyroll"/>
</dbReference>
<feature type="binding site" evidence="2">
    <location>
        <position position="111"/>
    </location>
    <ligand>
        <name>Fe cation</name>
        <dbReference type="ChEBI" id="CHEBI:24875"/>
    </ligand>
</feature>
<evidence type="ECO:0000313" key="6">
    <source>
        <dbReference type="EMBL" id="PRT56920.1"/>
    </source>
</evidence>
<evidence type="ECO:0000256" key="2">
    <source>
        <dbReference type="PIRSR" id="PIRSR006232-1"/>
    </source>
</evidence>
<dbReference type="GO" id="GO:0046872">
    <property type="term" value="F:metal ion binding"/>
    <property type="evidence" value="ECO:0007669"/>
    <property type="project" value="UniProtKB-KW"/>
</dbReference>
<dbReference type="InterPro" id="IPR008778">
    <property type="entry name" value="Pirin_C_dom"/>
</dbReference>
<feature type="domain" description="Pirin C-terminal" evidence="5">
    <location>
        <begin position="186"/>
        <end position="286"/>
    </location>
</feature>
<keyword evidence="2" id="KW-0408">Iron</keyword>
<proteinExistence type="inferred from homology"/>
<dbReference type="AlphaFoldDB" id="A0A2T0FPJ9"/>
<dbReference type="CDD" id="cd02909">
    <property type="entry name" value="cupin_pirin_N"/>
    <property type="match status" value="1"/>
</dbReference>
<dbReference type="Gene3D" id="2.60.120.10">
    <property type="entry name" value="Jelly Rolls"/>
    <property type="match status" value="2"/>
</dbReference>
<protein>
    <recommendedName>
        <fullName evidence="8">Pirin</fullName>
    </recommendedName>
</protein>
<dbReference type="PIRSF" id="PIRSF006232">
    <property type="entry name" value="Pirin"/>
    <property type="match status" value="1"/>
</dbReference>
<dbReference type="RefSeq" id="XP_024666865.1">
    <property type="nucleotide sequence ID" value="XM_024811097.1"/>
</dbReference>
<dbReference type="OrthoDB" id="198735at2759"/>
<feature type="binding site" evidence="2">
    <location>
        <position position="65"/>
    </location>
    <ligand>
        <name>Fe cation</name>
        <dbReference type="ChEBI" id="CHEBI:24875"/>
    </ligand>
</feature>